<organism evidence="3 4">
    <name type="scientific">Nitrosomonas stercoris</name>
    <dbReference type="NCBI Taxonomy" id="1444684"/>
    <lineage>
        <taxon>Bacteria</taxon>
        <taxon>Pseudomonadati</taxon>
        <taxon>Pseudomonadota</taxon>
        <taxon>Betaproteobacteria</taxon>
        <taxon>Nitrosomonadales</taxon>
        <taxon>Nitrosomonadaceae</taxon>
        <taxon>Nitrosomonas</taxon>
    </lineage>
</organism>
<dbReference type="InterPro" id="IPR011761">
    <property type="entry name" value="ATP-grasp"/>
</dbReference>
<dbReference type="Gene3D" id="3.30.470.20">
    <property type="entry name" value="ATP-grasp fold, B domain"/>
    <property type="match status" value="1"/>
</dbReference>
<dbReference type="KEGG" id="nst:Nstercoris_01120"/>
<name>A0A4Y1YMC4_9PROT</name>
<evidence type="ECO:0000313" key="4">
    <source>
        <dbReference type="Proteomes" id="UP000316473"/>
    </source>
</evidence>
<dbReference type="GO" id="GO:0018169">
    <property type="term" value="F:ribosomal S6-glutamic acid ligase activity"/>
    <property type="evidence" value="ECO:0007669"/>
    <property type="project" value="TreeGrafter"/>
</dbReference>
<accession>A0A4Y1YMC4</accession>
<dbReference type="GO" id="GO:0005524">
    <property type="term" value="F:ATP binding"/>
    <property type="evidence" value="ECO:0007669"/>
    <property type="project" value="UniProtKB-UniRule"/>
</dbReference>
<dbReference type="NCBIfam" id="TIGR02291">
    <property type="entry name" value="rimK_rel_E_lig"/>
    <property type="match status" value="1"/>
</dbReference>
<dbReference type="SUPFAM" id="SSF56059">
    <property type="entry name" value="Glutathione synthetase ATP-binding domain-like"/>
    <property type="match status" value="1"/>
</dbReference>
<evidence type="ECO:0000256" key="1">
    <source>
        <dbReference type="PROSITE-ProRule" id="PRU00409"/>
    </source>
</evidence>
<keyword evidence="1" id="KW-0067">ATP-binding</keyword>
<evidence type="ECO:0000259" key="2">
    <source>
        <dbReference type="PROSITE" id="PS50975"/>
    </source>
</evidence>
<reference evidence="3 4" key="1">
    <citation type="submission" date="2019-06" db="EMBL/GenBank/DDBJ databases">
        <title>Nitrosomonas stercoris KYUHI-S whole genome shotgun sequence.</title>
        <authorList>
            <person name="Nakagawa T."/>
            <person name="Tsuchiya Y."/>
            <person name="Takahashi R."/>
        </authorList>
    </citation>
    <scope>NUCLEOTIDE SEQUENCE [LARGE SCALE GENOMIC DNA]</scope>
    <source>
        <strain evidence="3 4">KYUHI-S</strain>
    </source>
</reference>
<dbReference type="InterPro" id="IPR013815">
    <property type="entry name" value="ATP_grasp_subdomain_1"/>
</dbReference>
<sequence length="316" mass="35015">MFGILKKLKRSGVVGMNQRNADFILRYNKRSLYPLVDDKLRTKYLAMASGIAVPKLYGVIEIQRDVARLPEIVEGHEDFVIKPAHGSGGSGICVITRRLNNRYRQNNGDLLTEEDIAYHVSNILSGLYSLGGQPDQALIEYRVKFDPLFESVSYRGVPDIRTIVFRGIPVTSMVRLPTRMSDGKANLHQGAVGAGIDMMTGRTTHAIWQNYPIEQHPDTGVTIGGLEIPHWHKLLTLAAQCHELAGLGYLGVDVVLDRELGPLVLELNARPGLSIQIANRRGMSQLLEKISKLKEIPASAAERATLGQELFLKNQT</sequence>
<dbReference type="Pfam" id="PF14397">
    <property type="entry name" value="ATPgrasp_ST"/>
    <property type="match status" value="1"/>
</dbReference>
<dbReference type="Proteomes" id="UP000316473">
    <property type="component" value="Chromosome"/>
</dbReference>
<dbReference type="AlphaFoldDB" id="A0A4Y1YMC4"/>
<dbReference type="PANTHER" id="PTHR21621">
    <property type="entry name" value="RIBOSOMAL PROTEIN S6 MODIFICATION PROTEIN"/>
    <property type="match status" value="1"/>
</dbReference>
<dbReference type="EMBL" id="AP019755">
    <property type="protein sequence ID" value="BBL34869.1"/>
    <property type="molecule type" value="Genomic_DNA"/>
</dbReference>
<dbReference type="GO" id="GO:0009432">
    <property type="term" value="P:SOS response"/>
    <property type="evidence" value="ECO:0007669"/>
    <property type="project" value="TreeGrafter"/>
</dbReference>
<keyword evidence="4" id="KW-1185">Reference proteome</keyword>
<dbReference type="InterPro" id="IPR039523">
    <property type="entry name" value="RimK-rel_E_lig_ATP-grasp"/>
</dbReference>
<feature type="domain" description="ATP-grasp" evidence="2">
    <location>
        <begin position="43"/>
        <end position="294"/>
    </location>
</feature>
<proteinExistence type="predicted"/>
<dbReference type="InterPro" id="IPR011758">
    <property type="entry name" value="RimK-rel_E_lig"/>
</dbReference>
<dbReference type="Gene3D" id="3.30.1490.20">
    <property type="entry name" value="ATP-grasp fold, A domain"/>
    <property type="match status" value="1"/>
</dbReference>
<evidence type="ECO:0000313" key="3">
    <source>
        <dbReference type="EMBL" id="BBL34869.1"/>
    </source>
</evidence>
<dbReference type="GO" id="GO:0046872">
    <property type="term" value="F:metal ion binding"/>
    <property type="evidence" value="ECO:0007669"/>
    <property type="project" value="InterPro"/>
</dbReference>
<dbReference type="PROSITE" id="PS50975">
    <property type="entry name" value="ATP_GRASP"/>
    <property type="match status" value="1"/>
</dbReference>
<gene>
    <name evidence="3" type="ORF">Nstercoris_01120</name>
</gene>
<dbReference type="PANTHER" id="PTHR21621:SF0">
    <property type="entry name" value="BETA-CITRYLGLUTAMATE SYNTHASE B-RELATED"/>
    <property type="match status" value="1"/>
</dbReference>
<dbReference type="GO" id="GO:0005737">
    <property type="term" value="C:cytoplasm"/>
    <property type="evidence" value="ECO:0007669"/>
    <property type="project" value="TreeGrafter"/>
</dbReference>
<protein>
    <recommendedName>
        <fullName evidence="2">ATP-grasp domain-containing protein</fullName>
    </recommendedName>
</protein>
<keyword evidence="1" id="KW-0547">Nucleotide-binding</keyword>